<feature type="region of interest" description="Disordered" evidence="2">
    <location>
        <begin position="168"/>
        <end position="205"/>
    </location>
</feature>
<feature type="compositionally biased region" description="Polar residues" evidence="2">
    <location>
        <begin position="19"/>
        <end position="31"/>
    </location>
</feature>
<dbReference type="Pfam" id="PF01554">
    <property type="entry name" value="MatE"/>
    <property type="match status" value="2"/>
</dbReference>
<feature type="transmembrane region" description="Helical" evidence="3">
    <location>
        <begin position="640"/>
        <end position="658"/>
    </location>
</feature>
<comment type="similarity">
    <text evidence="1">Belongs to the multi antimicrobial extrusion (MATE) (TC 2.A.66.1) family.</text>
</comment>
<dbReference type="PANTHER" id="PTHR11206">
    <property type="entry name" value="MULTIDRUG RESISTANCE PROTEIN"/>
    <property type="match status" value="1"/>
</dbReference>
<evidence type="ECO:0000256" key="3">
    <source>
        <dbReference type="SAM" id="Phobius"/>
    </source>
</evidence>
<evidence type="ECO:0000256" key="2">
    <source>
        <dbReference type="SAM" id="MobiDB-lite"/>
    </source>
</evidence>
<keyword evidence="3" id="KW-0472">Membrane</keyword>
<protein>
    <submittedName>
        <fullName evidence="4">Ethionine resistance protein</fullName>
    </submittedName>
</protein>
<feature type="transmembrane region" description="Helical" evidence="3">
    <location>
        <begin position="451"/>
        <end position="476"/>
    </location>
</feature>
<dbReference type="OrthoDB" id="2126698at2759"/>
<dbReference type="GO" id="GO:0015297">
    <property type="term" value="F:antiporter activity"/>
    <property type="evidence" value="ECO:0007669"/>
    <property type="project" value="InterPro"/>
</dbReference>
<evidence type="ECO:0000313" key="5">
    <source>
        <dbReference type="Proteomes" id="UP001139887"/>
    </source>
</evidence>
<dbReference type="InterPro" id="IPR002528">
    <property type="entry name" value="MATE_fam"/>
</dbReference>
<dbReference type="GO" id="GO:0016020">
    <property type="term" value="C:membrane"/>
    <property type="evidence" value="ECO:0007669"/>
    <property type="project" value="InterPro"/>
</dbReference>
<feature type="transmembrane region" description="Helical" evidence="3">
    <location>
        <begin position="678"/>
        <end position="698"/>
    </location>
</feature>
<sequence length="858" mass="91609">MRTPTRSEAHKRAERVFSQPATNIPCTSQAESPPLMPAVSTIAENQMHTNTSPGSHSTASMRAPRMMAFPAYNVSQNAQADSYFTPRAPSSGTMQQPRPLSRRQSITLQSCSSYQMPLSLPGKISMASWTSPMRAAPQQQRTQPACQQASMGSELGWSLASAKSLPNAAQAGKGVPPDIRPLSLVDTLENSPSSAHSSRRRSMAHERYPPLASIFEAPLSARELQSEHSRAQLQLHSSVPATAYGALSMSGSTQQLSADQAAALPLGNSSQPLKYGRGMASVGNGISPLSPIKRAISGDSLASSFSIASSIASSSSAQSSYAYIFDSARPSAAATFHSNKRNLLLRQNSTSPCKRKSASSIIFDSLFLFSSTMPLDLNSRSTESSPLLGAQSSSAATLSSHEQNASSAALFAHEIKCIVEKSSYLFIGNVMQAAISMSQVASSGHLGRIELAAIGLAHMVVVLTGYPVAFSVLSCLETFASQSFTSAQPQLVGAYCIRALQIQWLLGLVLGAMWSSCGPLLAYIVRDTSMQVVSLAVTYLRWYLVPFMVFANMLCVKQVLYAQGITYPLPYLTLIGTVTTLSMQYVLTFAPWFEMGVRGIALGAGAGYVAMLVATLWTIRWHDDARIWNRQARAAPWRPFIRLLPSCLLLTLLSSGTSELITMAATQFGTLVISAQSVLAALSRMFTISVSGVSVAALNRTGNHIGQQYARGARLSTYAALFIGLLAVSLGAVAILWSPQAWAQVFTNDPVVVQEVVKVVPLVVVAFAAQALSLVGSQLLSAQGRQALAARIKFLALYMVGVPLGYYWTVMQSDGGLAGLWRAVAVGQACTAIVEAAVVLRTNWQKLCSDNIIYAAAV</sequence>
<accession>A0A9W8IB35</accession>
<dbReference type="EMBL" id="JANBUW010000003">
    <property type="protein sequence ID" value="KAJ2852390.1"/>
    <property type="molecule type" value="Genomic_DNA"/>
</dbReference>
<dbReference type="Proteomes" id="UP001139887">
    <property type="component" value="Unassembled WGS sequence"/>
</dbReference>
<evidence type="ECO:0000313" key="4">
    <source>
        <dbReference type="EMBL" id="KAJ2852390.1"/>
    </source>
</evidence>
<feature type="transmembrane region" description="Helical" evidence="3">
    <location>
        <begin position="540"/>
        <end position="560"/>
    </location>
</feature>
<name>A0A9W8IB35_9FUNG</name>
<feature type="transmembrane region" description="Helical" evidence="3">
    <location>
        <begin position="820"/>
        <end position="840"/>
    </location>
</feature>
<keyword evidence="3" id="KW-0812">Transmembrane</keyword>
<feature type="transmembrane region" description="Helical" evidence="3">
    <location>
        <begin position="718"/>
        <end position="739"/>
    </location>
</feature>
<organism evidence="4 5">
    <name type="scientific">Coemansia brasiliensis</name>
    <dbReference type="NCBI Taxonomy" id="2650707"/>
    <lineage>
        <taxon>Eukaryota</taxon>
        <taxon>Fungi</taxon>
        <taxon>Fungi incertae sedis</taxon>
        <taxon>Zoopagomycota</taxon>
        <taxon>Kickxellomycotina</taxon>
        <taxon>Kickxellomycetes</taxon>
        <taxon>Kickxellales</taxon>
        <taxon>Kickxellaceae</taxon>
        <taxon>Coemansia</taxon>
    </lineage>
</organism>
<keyword evidence="5" id="KW-1185">Reference proteome</keyword>
<evidence type="ECO:0000256" key="1">
    <source>
        <dbReference type="ARBA" id="ARBA00010199"/>
    </source>
</evidence>
<dbReference type="GO" id="GO:0042910">
    <property type="term" value="F:xenobiotic transmembrane transporter activity"/>
    <property type="evidence" value="ECO:0007669"/>
    <property type="project" value="InterPro"/>
</dbReference>
<reference evidence="4" key="1">
    <citation type="submission" date="2022-07" db="EMBL/GenBank/DDBJ databases">
        <title>Phylogenomic reconstructions and comparative analyses of Kickxellomycotina fungi.</title>
        <authorList>
            <person name="Reynolds N.K."/>
            <person name="Stajich J.E."/>
            <person name="Barry K."/>
            <person name="Grigoriev I.V."/>
            <person name="Crous P."/>
            <person name="Smith M.E."/>
        </authorList>
    </citation>
    <scope>NUCLEOTIDE SEQUENCE</scope>
    <source>
        <strain evidence="4">NRRL 1566</strain>
    </source>
</reference>
<gene>
    <name evidence="4" type="primary">ERC1_1</name>
    <name evidence="4" type="ORF">IWW36_000277</name>
</gene>
<feature type="transmembrane region" description="Helical" evidence="3">
    <location>
        <begin position="792"/>
        <end position="808"/>
    </location>
</feature>
<feature type="transmembrane region" description="Helical" evidence="3">
    <location>
        <begin position="759"/>
        <end position="780"/>
    </location>
</feature>
<feature type="transmembrane region" description="Helical" evidence="3">
    <location>
        <begin position="599"/>
        <end position="619"/>
    </location>
</feature>
<feature type="region of interest" description="Disordered" evidence="2">
    <location>
        <begin position="1"/>
        <end position="32"/>
    </location>
</feature>
<comment type="caution">
    <text evidence="4">The sequence shown here is derived from an EMBL/GenBank/DDBJ whole genome shotgun (WGS) entry which is preliminary data.</text>
</comment>
<feature type="transmembrane region" description="Helical" evidence="3">
    <location>
        <begin position="504"/>
        <end position="525"/>
    </location>
</feature>
<keyword evidence="3" id="KW-1133">Transmembrane helix</keyword>
<proteinExistence type="inferred from homology"/>
<dbReference type="AlphaFoldDB" id="A0A9W8IB35"/>
<feature type="transmembrane region" description="Helical" evidence="3">
    <location>
        <begin position="572"/>
        <end position="593"/>
    </location>
</feature>
<feature type="compositionally biased region" description="Basic and acidic residues" evidence="2">
    <location>
        <begin position="1"/>
        <end position="15"/>
    </location>
</feature>